<dbReference type="EMBL" id="JGDB01000008">
    <property type="protein sequence ID" value="EXY93041.1"/>
    <property type="molecule type" value="Genomic_DNA"/>
</dbReference>
<name>A0A015VCH3_BACFG</name>
<organism evidence="3 5">
    <name type="scientific">Bacteroides fragilis str. 3998T(B)3</name>
    <dbReference type="NCBI Taxonomy" id="1339316"/>
    <lineage>
        <taxon>Bacteria</taxon>
        <taxon>Pseudomonadati</taxon>
        <taxon>Bacteroidota</taxon>
        <taxon>Bacteroidia</taxon>
        <taxon>Bacteroidales</taxon>
        <taxon>Bacteroidaceae</taxon>
        <taxon>Bacteroides</taxon>
    </lineage>
</organism>
<accession>A0A015VCH3</accession>
<dbReference type="EMBL" id="JGDB01000006">
    <property type="protein sequence ID" value="EXY93124.1"/>
    <property type="molecule type" value="Genomic_DNA"/>
</dbReference>
<evidence type="ECO:0000313" key="4">
    <source>
        <dbReference type="EMBL" id="EXY93124.1"/>
    </source>
</evidence>
<feature type="compositionally biased region" description="Polar residues" evidence="1">
    <location>
        <begin position="54"/>
        <end position="66"/>
    </location>
</feature>
<evidence type="ECO:0000313" key="3">
    <source>
        <dbReference type="EMBL" id="EXY93041.1"/>
    </source>
</evidence>
<gene>
    <name evidence="4" type="ORF">M125_0164</name>
    <name evidence="3" type="ORF">M125_0256</name>
    <name evidence="2" type="ORF">M125_0343</name>
</gene>
<evidence type="ECO:0000313" key="5">
    <source>
        <dbReference type="Proteomes" id="UP000020773"/>
    </source>
</evidence>
<dbReference type="PATRIC" id="fig|1339316.3.peg.166"/>
<dbReference type="RefSeq" id="WP_042970699.1">
    <property type="nucleotide sequence ID" value="NZ_JGDB01000006.1"/>
</dbReference>
<evidence type="ECO:0000313" key="2">
    <source>
        <dbReference type="EMBL" id="EXY92899.1"/>
    </source>
</evidence>
<proteinExistence type="predicted"/>
<comment type="caution">
    <text evidence="3">The sequence shown here is derived from an EMBL/GenBank/DDBJ whole genome shotgun (WGS) entry which is preliminary data.</text>
</comment>
<sequence>MKNKEDPQPVAEPVKQPEPDFLGQYRTCYPHTRTFYVTGDSLVFPDNPKAAEAHQQSIGKGKLQTY</sequence>
<reference evidence="3 5" key="1">
    <citation type="submission" date="2014-02" db="EMBL/GenBank/DDBJ databases">
        <authorList>
            <person name="Sears C."/>
            <person name="Carroll K."/>
            <person name="Sack B.R."/>
            <person name="Qadri F."/>
            <person name="Myers L.L."/>
            <person name="Chung G.-T."/>
            <person name="Escheverria P."/>
            <person name="Fraser C.M."/>
            <person name="Sadzewicz L."/>
            <person name="Shefchek K.A."/>
            <person name="Tallon L."/>
            <person name="Das S.P."/>
            <person name="Daugherty S."/>
            <person name="Mongodin E.F."/>
        </authorList>
    </citation>
    <scope>NUCLEOTIDE SEQUENCE [LARGE SCALE GENOMIC DNA]</scope>
    <source>
        <strain evidence="3">3998T</strain>
        <strain evidence="5">3998T(B)3</strain>
    </source>
</reference>
<dbReference type="AlphaFoldDB" id="A0A015VCH3"/>
<protein>
    <submittedName>
        <fullName evidence="3">Uncharacterized protein</fullName>
    </submittedName>
</protein>
<dbReference type="EMBL" id="JGDB01000009">
    <property type="protein sequence ID" value="EXY92899.1"/>
    <property type="molecule type" value="Genomic_DNA"/>
</dbReference>
<dbReference type="Proteomes" id="UP000020773">
    <property type="component" value="Unassembled WGS sequence"/>
</dbReference>
<feature type="region of interest" description="Disordered" evidence="1">
    <location>
        <begin position="1"/>
        <end position="23"/>
    </location>
</feature>
<feature type="region of interest" description="Disordered" evidence="1">
    <location>
        <begin position="46"/>
        <end position="66"/>
    </location>
</feature>
<evidence type="ECO:0000256" key="1">
    <source>
        <dbReference type="SAM" id="MobiDB-lite"/>
    </source>
</evidence>